<reference evidence="1 2" key="1">
    <citation type="submission" date="2020-08" db="EMBL/GenBank/DDBJ databases">
        <title>Bridging the membrane lipid divide: bacteria of the FCB group superphylum have the potential to synthesize archaeal ether lipids.</title>
        <authorList>
            <person name="Villanueva L."/>
            <person name="Von Meijenfeldt F.A.B."/>
            <person name="Westbye A.B."/>
            <person name="Yadav S."/>
            <person name="Hopmans E.C."/>
            <person name="Dutilh B.E."/>
            <person name="Sinninghe Damste J.S."/>
        </authorList>
    </citation>
    <scope>NUCLEOTIDE SEQUENCE [LARGE SCALE GENOMIC DNA]</scope>
    <source>
        <strain evidence="1">NIOZ-UU17</strain>
    </source>
</reference>
<name>A0A8J6P0V6_9BACT</name>
<dbReference type="Proteomes" id="UP000605201">
    <property type="component" value="Unassembled WGS sequence"/>
</dbReference>
<dbReference type="EMBL" id="JACNIG010000090">
    <property type="protein sequence ID" value="MBC8430847.1"/>
    <property type="molecule type" value="Genomic_DNA"/>
</dbReference>
<accession>A0A8J6P0V6</accession>
<feature type="non-terminal residue" evidence="1">
    <location>
        <position position="1"/>
    </location>
</feature>
<gene>
    <name evidence="1" type="ORF">H8D96_02905</name>
</gene>
<dbReference type="Gene3D" id="1.10.287.950">
    <property type="entry name" value="Methyl-accepting chemotaxis protein"/>
    <property type="match status" value="1"/>
</dbReference>
<evidence type="ECO:0000313" key="2">
    <source>
        <dbReference type="Proteomes" id="UP000605201"/>
    </source>
</evidence>
<proteinExistence type="predicted"/>
<evidence type="ECO:0000313" key="1">
    <source>
        <dbReference type="EMBL" id="MBC8430847.1"/>
    </source>
</evidence>
<dbReference type="AlphaFoldDB" id="A0A8J6P0V6"/>
<dbReference type="SUPFAM" id="SSF58104">
    <property type="entry name" value="Methyl-accepting chemotaxis protein (MCP) signaling domain"/>
    <property type="match status" value="1"/>
</dbReference>
<comment type="caution">
    <text evidence="1">The sequence shown here is derived from an EMBL/GenBank/DDBJ whole genome shotgun (WGS) entry which is preliminary data.</text>
</comment>
<organism evidence="1 2">
    <name type="scientific">Candidatus Desulfatibia vada</name>
    <dbReference type="NCBI Taxonomy" id="2841696"/>
    <lineage>
        <taxon>Bacteria</taxon>
        <taxon>Pseudomonadati</taxon>
        <taxon>Thermodesulfobacteriota</taxon>
        <taxon>Desulfobacteria</taxon>
        <taxon>Desulfobacterales</taxon>
        <taxon>Desulfobacterales incertae sedis</taxon>
        <taxon>Candidatus Desulfatibia</taxon>
    </lineage>
</organism>
<sequence>ATQIAASSQQQLVGMDQLAQAMDSIKDASLQNVDGTKQLEGATRTLTDLGHKLKEVSGKFKV</sequence>
<protein>
    <submittedName>
        <fullName evidence="1">Methyl-accepting chemotaxis protein</fullName>
    </submittedName>
</protein>